<sequence length="698" mass="77495">MNKLKGISMKQNQRYSVLFEPVKIGPVVTKNRFYQVPHCCGMGHLRPQAHAAMRGVKAKGGWGVVSTEEAEIHPSSDLAPYVEQRIWDKKDIPALRLMTEAVHEHGALAAIELTHSGHNAINLYSRIPTMSPVDYPINFLYPKQARRMSKKDIADFRRWHRNAALNAKEAGFDIVYVYAGHGMSLAQQFILPNMNTRSDEYGGSLENRIRLTRELLEETVDAIGDSCGVAFRFAVDEMKGKDGMQFREEGGAVVELLAEHPDLWDVNVSDWSNDSQTSRFEPNEGYQLPYVEFVKGLTSKPVVGVGRITSPDLMASLVKKGVLDLIGAARPSIADPYLPNKIKTGKIDQIKECIGCNICVSSDNFSVPIRCTQNPTMGEEWRRGWDPETIKPKKTDQHALVVGSGPAGLECSLQLARRGYQVVLAEAKKELGGRVIFEANLKGLSAWKRVVDNRVYEIQQKNNIEIYKDSELTATHINELGIDNIFLATGASWRLDGIGRSTRKPIKGLDKITVLSPEEAVKNTTNLKNPIIVYDDEQGYLAGVIADHLSAAGHKIVFLTPASVVSPWTESTLEQTRVQRSLLNQGVEIICNKSIQEADSKGIEAKCVFTGKRTTIDCKTIIMVTERIPNYSLFDKLIKQEEALGGSSSKNIQLIGDAESPGLIADSIYSGHLAAENFETPEIEIERAMYMREMPSLK</sequence>
<evidence type="ECO:0000256" key="7">
    <source>
        <dbReference type="ARBA" id="ARBA00023002"/>
    </source>
</evidence>
<feature type="domain" description="NADH:flavin oxidoreductase/NADH oxidase N-terminal" evidence="10">
    <location>
        <begin position="18"/>
        <end position="347"/>
    </location>
</feature>
<evidence type="ECO:0000256" key="8">
    <source>
        <dbReference type="ARBA" id="ARBA00023004"/>
    </source>
</evidence>
<evidence type="ECO:0000259" key="10">
    <source>
        <dbReference type="Pfam" id="PF00724"/>
    </source>
</evidence>
<evidence type="ECO:0000313" key="12">
    <source>
        <dbReference type="EMBL" id="SVA30372.1"/>
    </source>
</evidence>
<comment type="cofactor">
    <cofactor evidence="1">
        <name>FMN</name>
        <dbReference type="ChEBI" id="CHEBI:58210"/>
    </cofactor>
</comment>
<dbReference type="GO" id="GO:0046872">
    <property type="term" value="F:metal ion binding"/>
    <property type="evidence" value="ECO:0007669"/>
    <property type="project" value="UniProtKB-KW"/>
</dbReference>
<dbReference type="InterPro" id="IPR036188">
    <property type="entry name" value="FAD/NAD-bd_sf"/>
</dbReference>
<reference evidence="12" key="1">
    <citation type="submission" date="2018-05" db="EMBL/GenBank/DDBJ databases">
        <authorList>
            <person name="Lanie J.A."/>
            <person name="Ng W.-L."/>
            <person name="Kazmierczak K.M."/>
            <person name="Andrzejewski T.M."/>
            <person name="Davidsen T.M."/>
            <person name="Wayne K.J."/>
            <person name="Tettelin H."/>
            <person name="Glass J.I."/>
            <person name="Rusch D."/>
            <person name="Podicherti R."/>
            <person name="Tsui H.-C.T."/>
            <person name="Winkler M.E."/>
        </authorList>
    </citation>
    <scope>NUCLEOTIDE SEQUENCE</scope>
</reference>
<evidence type="ECO:0000256" key="3">
    <source>
        <dbReference type="ARBA" id="ARBA00011048"/>
    </source>
</evidence>
<feature type="domain" description="FAD/NAD(P)-binding" evidence="11">
    <location>
        <begin position="399"/>
        <end position="635"/>
    </location>
</feature>
<dbReference type="Gene3D" id="3.50.50.60">
    <property type="entry name" value="FAD/NAD(P)-binding domain"/>
    <property type="match status" value="1"/>
</dbReference>
<dbReference type="SUPFAM" id="SSF51905">
    <property type="entry name" value="FAD/NAD(P)-binding domain"/>
    <property type="match status" value="1"/>
</dbReference>
<keyword evidence="4" id="KW-0285">Flavoprotein</keyword>
<dbReference type="Pfam" id="PF00724">
    <property type="entry name" value="Oxidored_FMN"/>
    <property type="match status" value="1"/>
</dbReference>
<comment type="similarity">
    <text evidence="3">In the N-terminal section; belongs to the NADH:flavin oxidoreductase/NADH oxidase family.</text>
</comment>
<organism evidence="12">
    <name type="scientific">marine metagenome</name>
    <dbReference type="NCBI Taxonomy" id="408172"/>
    <lineage>
        <taxon>unclassified sequences</taxon>
        <taxon>metagenomes</taxon>
        <taxon>ecological metagenomes</taxon>
    </lineage>
</organism>
<keyword evidence="8" id="KW-0408">Iron</keyword>
<proteinExistence type="inferred from homology"/>
<dbReference type="AlphaFoldDB" id="A0A381UQC7"/>
<keyword evidence="5" id="KW-0288">FMN</keyword>
<dbReference type="CDD" id="cd02929">
    <property type="entry name" value="TMADH_HD_FMN"/>
    <property type="match status" value="1"/>
</dbReference>
<keyword evidence="9" id="KW-0411">Iron-sulfur</keyword>
<evidence type="ECO:0000256" key="9">
    <source>
        <dbReference type="ARBA" id="ARBA00023014"/>
    </source>
</evidence>
<dbReference type="InterPro" id="IPR023753">
    <property type="entry name" value="FAD/NAD-binding_dom"/>
</dbReference>
<protein>
    <recommendedName>
        <fullName evidence="13">NADH:flavin oxidoreductase/NADH oxidase N-terminal domain-containing protein</fullName>
    </recommendedName>
</protein>
<dbReference type="InterPro" id="IPR051793">
    <property type="entry name" value="NADH:flavin_oxidoreductase"/>
</dbReference>
<dbReference type="InterPro" id="IPR013785">
    <property type="entry name" value="Aldolase_TIM"/>
</dbReference>
<accession>A0A381UQC7</accession>
<evidence type="ECO:0000256" key="5">
    <source>
        <dbReference type="ARBA" id="ARBA00022643"/>
    </source>
</evidence>
<evidence type="ECO:0000256" key="2">
    <source>
        <dbReference type="ARBA" id="ARBA00001966"/>
    </source>
</evidence>
<comment type="cofactor">
    <cofactor evidence="2">
        <name>[4Fe-4S] cluster</name>
        <dbReference type="ChEBI" id="CHEBI:49883"/>
    </cofactor>
</comment>
<keyword evidence="7" id="KW-0560">Oxidoreductase</keyword>
<dbReference type="PANTHER" id="PTHR42917">
    <property type="entry name" value="2,4-DIENOYL-COA REDUCTASE"/>
    <property type="match status" value="1"/>
</dbReference>
<evidence type="ECO:0000256" key="4">
    <source>
        <dbReference type="ARBA" id="ARBA00022630"/>
    </source>
</evidence>
<evidence type="ECO:0000256" key="1">
    <source>
        <dbReference type="ARBA" id="ARBA00001917"/>
    </source>
</evidence>
<dbReference type="InterPro" id="IPR001155">
    <property type="entry name" value="OxRdtase_FMN_N"/>
</dbReference>
<dbReference type="GO" id="GO:0016491">
    <property type="term" value="F:oxidoreductase activity"/>
    <property type="evidence" value="ECO:0007669"/>
    <property type="project" value="UniProtKB-KW"/>
</dbReference>
<gene>
    <name evidence="12" type="ORF">METZ01_LOCUS83226</name>
</gene>
<name>A0A381UQC7_9ZZZZ</name>
<dbReference type="EMBL" id="UINC01006914">
    <property type="protein sequence ID" value="SVA30372.1"/>
    <property type="molecule type" value="Genomic_DNA"/>
</dbReference>
<dbReference type="Gene3D" id="3.40.50.720">
    <property type="entry name" value="NAD(P)-binding Rossmann-like Domain"/>
    <property type="match status" value="1"/>
</dbReference>
<dbReference type="GO" id="GO:0010181">
    <property type="term" value="F:FMN binding"/>
    <property type="evidence" value="ECO:0007669"/>
    <property type="project" value="InterPro"/>
</dbReference>
<evidence type="ECO:0008006" key="13">
    <source>
        <dbReference type="Google" id="ProtNLM"/>
    </source>
</evidence>
<dbReference type="InterPro" id="IPR037348">
    <property type="entry name" value="TMADH/DMDH_FMN-bd"/>
</dbReference>
<keyword evidence="6" id="KW-0479">Metal-binding</keyword>
<dbReference type="SUPFAM" id="SSF51395">
    <property type="entry name" value="FMN-linked oxidoreductases"/>
    <property type="match status" value="1"/>
</dbReference>
<dbReference type="Pfam" id="PF07992">
    <property type="entry name" value="Pyr_redox_2"/>
    <property type="match status" value="1"/>
</dbReference>
<evidence type="ECO:0000256" key="6">
    <source>
        <dbReference type="ARBA" id="ARBA00022723"/>
    </source>
</evidence>
<dbReference type="GO" id="GO:0051536">
    <property type="term" value="F:iron-sulfur cluster binding"/>
    <property type="evidence" value="ECO:0007669"/>
    <property type="project" value="UniProtKB-KW"/>
</dbReference>
<evidence type="ECO:0000259" key="11">
    <source>
        <dbReference type="Pfam" id="PF07992"/>
    </source>
</evidence>
<dbReference type="Gene3D" id="3.20.20.70">
    <property type="entry name" value="Aldolase class I"/>
    <property type="match status" value="1"/>
</dbReference>
<dbReference type="PANTHER" id="PTHR42917:SF2">
    <property type="entry name" value="2,4-DIENOYL-COA REDUCTASE [(2E)-ENOYL-COA-PRODUCING]"/>
    <property type="match status" value="1"/>
</dbReference>